<protein>
    <submittedName>
        <fullName evidence="2">Heme NO-binding protein</fullName>
    </submittedName>
</protein>
<dbReference type="RefSeq" id="WP_127705399.1">
    <property type="nucleotide sequence ID" value="NZ_SACO01000001.1"/>
</dbReference>
<name>A0A437NCT2_9SPHN</name>
<accession>A0A437NCT2</accession>
<sequence length="179" mass="19157">MKGVVFNLLEQAVTDAHGADAWMDLIDAAGVDGTYTSLGSYPDEEMFALVGAASAALNLPPEAVLRWFGQAAMPMLAAKYGGFFEGHANAESFVLSVNDIIHPEVRKLYSGAGCPHFHFTHEPDGQLIVGYHSPRKLCHLAQGFIEGASAHYGQSVEVTHLACMADGNPICRLGVRWAA</sequence>
<dbReference type="OrthoDB" id="7266652at2"/>
<organism evidence="2 3">
    <name type="scientific">Novosphingobium umbonatum</name>
    <dbReference type="NCBI Taxonomy" id="1908524"/>
    <lineage>
        <taxon>Bacteria</taxon>
        <taxon>Pseudomonadati</taxon>
        <taxon>Pseudomonadota</taxon>
        <taxon>Alphaproteobacteria</taxon>
        <taxon>Sphingomonadales</taxon>
        <taxon>Sphingomonadaceae</taxon>
        <taxon>Novosphingobium</taxon>
    </lineage>
</organism>
<dbReference type="InterPro" id="IPR024096">
    <property type="entry name" value="NO_sig/Golgi_transp_ligand-bd"/>
</dbReference>
<dbReference type="InterPro" id="IPR004096">
    <property type="entry name" value="V4R"/>
</dbReference>
<reference evidence="2 3" key="1">
    <citation type="submission" date="2019-01" db="EMBL/GenBank/DDBJ databases">
        <authorList>
            <person name="Chen W.-M."/>
        </authorList>
    </citation>
    <scope>NUCLEOTIDE SEQUENCE [LARGE SCALE GENOMIC DNA]</scope>
    <source>
        <strain evidence="2 3">FSY-9</strain>
    </source>
</reference>
<dbReference type="InterPro" id="IPR038158">
    <property type="entry name" value="H-NOX_domain_sf"/>
</dbReference>
<gene>
    <name evidence="2" type="ORF">EOE18_01310</name>
</gene>
<dbReference type="SUPFAM" id="SSF111126">
    <property type="entry name" value="Ligand-binding domain in the NO signalling and Golgi transport"/>
    <property type="match status" value="1"/>
</dbReference>
<dbReference type="Gene3D" id="3.90.1520.10">
    <property type="entry name" value="H-NOX domain"/>
    <property type="match status" value="1"/>
</dbReference>
<feature type="domain" description="4-vinyl reductase 4VR" evidence="1">
    <location>
        <begin position="116"/>
        <end position="177"/>
    </location>
</feature>
<dbReference type="EMBL" id="SACO01000001">
    <property type="protein sequence ID" value="RVU07753.1"/>
    <property type="molecule type" value="Genomic_DNA"/>
</dbReference>
<dbReference type="Proteomes" id="UP000282837">
    <property type="component" value="Unassembled WGS sequence"/>
</dbReference>
<dbReference type="AlphaFoldDB" id="A0A437NCT2"/>
<dbReference type="GO" id="GO:0020037">
    <property type="term" value="F:heme binding"/>
    <property type="evidence" value="ECO:0007669"/>
    <property type="project" value="InterPro"/>
</dbReference>
<evidence type="ECO:0000313" key="3">
    <source>
        <dbReference type="Proteomes" id="UP000282837"/>
    </source>
</evidence>
<proteinExistence type="predicted"/>
<dbReference type="InterPro" id="IPR011644">
    <property type="entry name" value="Heme_NO-bd"/>
</dbReference>
<evidence type="ECO:0000313" key="2">
    <source>
        <dbReference type="EMBL" id="RVU07753.1"/>
    </source>
</evidence>
<comment type="caution">
    <text evidence="2">The sequence shown here is derived from an EMBL/GenBank/DDBJ whole genome shotgun (WGS) entry which is preliminary data.</text>
</comment>
<evidence type="ECO:0000259" key="1">
    <source>
        <dbReference type="SMART" id="SM00989"/>
    </source>
</evidence>
<keyword evidence="3" id="KW-1185">Reference proteome</keyword>
<dbReference type="SMART" id="SM00989">
    <property type="entry name" value="V4R"/>
    <property type="match status" value="1"/>
</dbReference>
<dbReference type="Pfam" id="PF07700">
    <property type="entry name" value="HNOB"/>
    <property type="match status" value="1"/>
</dbReference>